<dbReference type="InterPro" id="IPR038109">
    <property type="entry name" value="DNA_bind_recomb_sf"/>
</dbReference>
<feature type="coiled-coil region" evidence="1">
    <location>
        <begin position="397"/>
        <end position="466"/>
    </location>
</feature>
<dbReference type="GO" id="GO:0000150">
    <property type="term" value="F:DNA strand exchange activity"/>
    <property type="evidence" value="ECO:0007669"/>
    <property type="project" value="InterPro"/>
</dbReference>
<dbReference type="EMBL" id="VUNJ01000045">
    <property type="protein sequence ID" value="MST93619.1"/>
    <property type="molecule type" value="Genomic_DNA"/>
</dbReference>
<name>A0A6I2UCD4_9FIRM</name>
<sequence length="543" mass="63465">MRLSRDDEGYGDSISIETQRTILRKFAQDNQLRIYDEYIDDGWSGTNFERPNFKRMMADIESGKVNCVVTKDLSRFGREHIMMDYYLEFVFPEKRVRYIAVAENEDTEKGLSDFVPFKNLFNEWFAKDTSRKVKNSLAAKFEAGERVSAYAPLGYKKHPDVKNKLVIDEETSWIIRRIYTLAFYGAGAAKITRTLTQEKVPTPGWLNYQRDGTFANIYRDAPEEKRYAWTIAQVKSILKDETYIGNTIHYRETNISYKNKKRIRKPQSEWMRVEGTQEAIISKEDFERVQQQIASRRRKQKNATTQIFAGLVRCADCGWSMKFATNKQNKIPYSYFSCTCYSQYGTGRCSKHYIRYDTLYAYVLARLQHWTEQVQLNPGQLICELQKSLGGERVVETRRMQNELARVQKRCEEVNRLFARLYEDWASGRLTEYNFTMLSSKYQAEQQELRQKILDAKTKLDAQRELDNSAEKWVDLIRKYAGPTELTAELLNALIEKILIHEAVKLPDGSRQQKVEIFYRFIGNLDANSIQTSTVSQTVSLTT</sequence>
<evidence type="ECO:0000313" key="4">
    <source>
        <dbReference type="Proteomes" id="UP000431913"/>
    </source>
</evidence>
<comment type="caution">
    <text evidence="3">The sequence shown here is derived from an EMBL/GenBank/DDBJ whole genome shotgun (WGS) entry which is preliminary data.</text>
</comment>
<accession>A0A6I2UCD4</accession>
<dbReference type="InterPro" id="IPR006119">
    <property type="entry name" value="Resolv_N"/>
</dbReference>
<dbReference type="PANTHER" id="PTHR30461:SF23">
    <property type="entry name" value="DNA RECOMBINASE-RELATED"/>
    <property type="match status" value="1"/>
</dbReference>
<dbReference type="Pfam" id="PF07508">
    <property type="entry name" value="Recombinase"/>
    <property type="match status" value="1"/>
</dbReference>
<proteinExistence type="predicted"/>
<organism evidence="3 4">
    <name type="scientific">Ruthenibacterium lactatiformans</name>
    <dbReference type="NCBI Taxonomy" id="1550024"/>
    <lineage>
        <taxon>Bacteria</taxon>
        <taxon>Bacillati</taxon>
        <taxon>Bacillota</taxon>
        <taxon>Clostridia</taxon>
        <taxon>Eubacteriales</taxon>
        <taxon>Oscillospiraceae</taxon>
        <taxon>Ruthenibacterium</taxon>
    </lineage>
</organism>
<dbReference type="Pfam" id="PF14287">
    <property type="entry name" value="DUF4368"/>
    <property type="match status" value="1"/>
</dbReference>
<dbReference type="InterPro" id="IPR025827">
    <property type="entry name" value="Zn_ribbon_recom_dom"/>
</dbReference>
<gene>
    <name evidence="3" type="ORF">FYJ76_17075</name>
</gene>
<dbReference type="InterPro" id="IPR025378">
    <property type="entry name" value="DUF4368"/>
</dbReference>
<dbReference type="GO" id="GO:0003677">
    <property type="term" value="F:DNA binding"/>
    <property type="evidence" value="ECO:0007669"/>
    <property type="project" value="InterPro"/>
</dbReference>
<dbReference type="PROSITE" id="PS51737">
    <property type="entry name" value="RECOMBINASE_DNA_BIND"/>
    <property type="match status" value="1"/>
</dbReference>
<dbReference type="Gene3D" id="3.90.1750.20">
    <property type="entry name" value="Putative Large Serine Recombinase, Chain B, Domain 2"/>
    <property type="match status" value="1"/>
</dbReference>
<dbReference type="SMART" id="SM00857">
    <property type="entry name" value="Resolvase"/>
    <property type="match status" value="1"/>
</dbReference>
<keyword evidence="1" id="KW-0175">Coiled coil</keyword>
<evidence type="ECO:0000313" key="3">
    <source>
        <dbReference type="EMBL" id="MST93619.1"/>
    </source>
</evidence>
<dbReference type="InterPro" id="IPR050639">
    <property type="entry name" value="SSR_resolvase"/>
</dbReference>
<dbReference type="InterPro" id="IPR036162">
    <property type="entry name" value="Resolvase-like_N_sf"/>
</dbReference>
<dbReference type="InterPro" id="IPR011109">
    <property type="entry name" value="DNA_bind_recombinase_dom"/>
</dbReference>
<feature type="domain" description="Recombinase" evidence="2">
    <location>
        <begin position="152"/>
        <end position="300"/>
    </location>
</feature>
<dbReference type="AlphaFoldDB" id="A0A6I2UCD4"/>
<dbReference type="Proteomes" id="UP000431913">
    <property type="component" value="Unassembled WGS sequence"/>
</dbReference>
<reference evidence="3 4" key="1">
    <citation type="submission" date="2019-08" db="EMBL/GenBank/DDBJ databases">
        <title>In-depth cultivation of the pig gut microbiome towards novel bacterial diversity and tailored functional studies.</title>
        <authorList>
            <person name="Wylensek D."/>
            <person name="Hitch T.C.A."/>
            <person name="Clavel T."/>
        </authorList>
    </citation>
    <scope>NUCLEOTIDE SEQUENCE [LARGE SCALE GENOMIC DNA]</scope>
    <source>
        <strain evidence="3 4">WCA3-601-WT-6J</strain>
    </source>
</reference>
<dbReference type="Pfam" id="PF00239">
    <property type="entry name" value="Resolvase"/>
    <property type="match status" value="1"/>
</dbReference>
<protein>
    <submittedName>
        <fullName evidence="3">DUF4368 domain-containing protein</fullName>
    </submittedName>
</protein>
<dbReference type="CDD" id="cd03770">
    <property type="entry name" value="SR_TndX_transposase"/>
    <property type="match status" value="1"/>
</dbReference>
<dbReference type="Pfam" id="PF13408">
    <property type="entry name" value="Zn_ribbon_recom"/>
    <property type="match status" value="1"/>
</dbReference>
<dbReference type="Gene3D" id="3.40.50.1390">
    <property type="entry name" value="Resolvase, N-terminal catalytic domain"/>
    <property type="match status" value="1"/>
</dbReference>
<evidence type="ECO:0000259" key="2">
    <source>
        <dbReference type="PROSITE" id="PS51737"/>
    </source>
</evidence>
<evidence type="ECO:0000256" key="1">
    <source>
        <dbReference type="SAM" id="Coils"/>
    </source>
</evidence>
<dbReference type="PANTHER" id="PTHR30461">
    <property type="entry name" value="DNA-INVERTASE FROM LAMBDOID PROPHAGE"/>
    <property type="match status" value="1"/>
</dbReference>
<dbReference type="SUPFAM" id="SSF53041">
    <property type="entry name" value="Resolvase-like"/>
    <property type="match status" value="1"/>
</dbReference>